<dbReference type="EMBL" id="LAZR01004930">
    <property type="protein sequence ID" value="KKN04348.1"/>
    <property type="molecule type" value="Genomic_DNA"/>
</dbReference>
<organism evidence="3">
    <name type="scientific">marine sediment metagenome</name>
    <dbReference type="NCBI Taxonomy" id="412755"/>
    <lineage>
        <taxon>unclassified sequences</taxon>
        <taxon>metagenomes</taxon>
        <taxon>ecological metagenomes</taxon>
    </lineage>
</organism>
<evidence type="ECO:0000256" key="1">
    <source>
        <dbReference type="SAM" id="MobiDB-lite"/>
    </source>
</evidence>
<dbReference type="Gene3D" id="1.10.30.50">
    <property type="match status" value="1"/>
</dbReference>
<dbReference type="CDD" id="cd00085">
    <property type="entry name" value="HNHc"/>
    <property type="match status" value="1"/>
</dbReference>
<feature type="region of interest" description="Disordered" evidence="1">
    <location>
        <begin position="1"/>
        <end position="37"/>
    </location>
</feature>
<protein>
    <recommendedName>
        <fullName evidence="2">HNH nuclease domain-containing protein</fullName>
    </recommendedName>
</protein>
<accession>A0A0F9QGD2</accession>
<dbReference type="GO" id="GO:0008270">
    <property type="term" value="F:zinc ion binding"/>
    <property type="evidence" value="ECO:0007669"/>
    <property type="project" value="InterPro"/>
</dbReference>
<dbReference type="SMART" id="SM00507">
    <property type="entry name" value="HNHc"/>
    <property type="match status" value="1"/>
</dbReference>
<name>A0A0F9QGD2_9ZZZZ</name>
<dbReference type="InterPro" id="IPR002711">
    <property type="entry name" value="HNH"/>
</dbReference>
<evidence type="ECO:0000313" key="3">
    <source>
        <dbReference type="EMBL" id="KKN04348.1"/>
    </source>
</evidence>
<dbReference type="InterPro" id="IPR003615">
    <property type="entry name" value="HNH_nuc"/>
</dbReference>
<dbReference type="AlphaFoldDB" id="A0A0F9QGD2"/>
<proteinExistence type="predicted"/>
<sequence length="106" mass="12048">MPTKATTHQSADDDPERKADRERQRRQRRGSRPYDRAKWKRLRKMVLARDPLCVECETQGRVEASTHVDHITALCEGGTDHMGNLQGLCASCHNRKTAMQDGGFGR</sequence>
<dbReference type="GO" id="GO:0004519">
    <property type="term" value="F:endonuclease activity"/>
    <property type="evidence" value="ECO:0007669"/>
    <property type="project" value="InterPro"/>
</dbReference>
<gene>
    <name evidence="3" type="ORF">LCGC14_1098270</name>
</gene>
<reference evidence="3" key="1">
    <citation type="journal article" date="2015" name="Nature">
        <title>Complex archaea that bridge the gap between prokaryotes and eukaryotes.</title>
        <authorList>
            <person name="Spang A."/>
            <person name="Saw J.H."/>
            <person name="Jorgensen S.L."/>
            <person name="Zaremba-Niedzwiedzka K."/>
            <person name="Martijn J."/>
            <person name="Lind A.E."/>
            <person name="van Eijk R."/>
            <person name="Schleper C."/>
            <person name="Guy L."/>
            <person name="Ettema T.J."/>
        </authorList>
    </citation>
    <scope>NUCLEOTIDE SEQUENCE</scope>
</reference>
<feature type="domain" description="HNH nuclease" evidence="2">
    <location>
        <begin position="41"/>
        <end position="94"/>
    </location>
</feature>
<dbReference type="Pfam" id="PF01844">
    <property type="entry name" value="HNH"/>
    <property type="match status" value="1"/>
</dbReference>
<dbReference type="GO" id="GO:0003676">
    <property type="term" value="F:nucleic acid binding"/>
    <property type="evidence" value="ECO:0007669"/>
    <property type="project" value="InterPro"/>
</dbReference>
<comment type="caution">
    <text evidence="3">The sequence shown here is derived from an EMBL/GenBank/DDBJ whole genome shotgun (WGS) entry which is preliminary data.</text>
</comment>
<evidence type="ECO:0000259" key="2">
    <source>
        <dbReference type="SMART" id="SM00507"/>
    </source>
</evidence>